<organism evidence="2 3">
    <name type="scientific">Oculimacula yallundae</name>
    <dbReference type="NCBI Taxonomy" id="86028"/>
    <lineage>
        <taxon>Eukaryota</taxon>
        <taxon>Fungi</taxon>
        <taxon>Dikarya</taxon>
        <taxon>Ascomycota</taxon>
        <taxon>Pezizomycotina</taxon>
        <taxon>Leotiomycetes</taxon>
        <taxon>Helotiales</taxon>
        <taxon>Ploettnerulaceae</taxon>
        <taxon>Oculimacula</taxon>
    </lineage>
</organism>
<dbReference type="InterPro" id="IPR016181">
    <property type="entry name" value="Acyl_CoA_acyltransferase"/>
</dbReference>
<dbReference type="Proteomes" id="UP001595075">
    <property type="component" value="Unassembled WGS sequence"/>
</dbReference>
<protein>
    <recommendedName>
        <fullName evidence="1">N-acetyltransferase domain-containing protein</fullName>
    </recommendedName>
</protein>
<dbReference type="PANTHER" id="PTHR43792">
    <property type="entry name" value="GNAT FAMILY, PUTATIVE (AFU_ORTHOLOGUE AFUA_3G00765)-RELATED-RELATED"/>
    <property type="match status" value="1"/>
</dbReference>
<dbReference type="SUPFAM" id="SSF55729">
    <property type="entry name" value="Acyl-CoA N-acyltransferases (Nat)"/>
    <property type="match status" value="1"/>
</dbReference>
<dbReference type="EMBL" id="JAZHXI010000009">
    <property type="protein sequence ID" value="KAL2067836.1"/>
    <property type="molecule type" value="Genomic_DNA"/>
</dbReference>
<comment type="caution">
    <text evidence="2">The sequence shown here is derived from an EMBL/GenBank/DDBJ whole genome shotgun (WGS) entry which is preliminary data.</text>
</comment>
<gene>
    <name evidence="2" type="ORF">VTL71DRAFT_15934</name>
</gene>
<proteinExistence type="predicted"/>
<keyword evidence="3" id="KW-1185">Reference proteome</keyword>
<evidence type="ECO:0000313" key="2">
    <source>
        <dbReference type="EMBL" id="KAL2067836.1"/>
    </source>
</evidence>
<sequence>MSIAEENKEFAPFALFIKDKSLILVPAQIAKLLPAYRAFFASLHASKEFCQMGFGEGFPARSWNDEETLHALQRSWRRDTEMGDFAVGQLKEEGIQLRGVSETGRVLQGGDWDVTIIEGQDFGLLQLNTIKWMGYAGVRDARTTSMPSRTSDDPPLPPWKEMVELRYGVAQEFWGLGLARAAAEVVMQWAMSERGVRRFIAETEKLNTRSGRVLEKLGFALSGTNYWKEADEIEWEKFPAGISR</sequence>
<dbReference type="PANTHER" id="PTHR43792:SF1">
    <property type="entry name" value="N-ACETYLTRANSFERASE DOMAIN-CONTAINING PROTEIN"/>
    <property type="match status" value="1"/>
</dbReference>
<evidence type="ECO:0000313" key="3">
    <source>
        <dbReference type="Proteomes" id="UP001595075"/>
    </source>
</evidence>
<evidence type="ECO:0000259" key="1">
    <source>
        <dbReference type="PROSITE" id="PS51186"/>
    </source>
</evidence>
<dbReference type="PROSITE" id="PS51186">
    <property type="entry name" value="GNAT"/>
    <property type="match status" value="1"/>
</dbReference>
<dbReference type="Gene3D" id="3.40.630.30">
    <property type="match status" value="1"/>
</dbReference>
<dbReference type="InterPro" id="IPR051531">
    <property type="entry name" value="N-acetyltransferase"/>
</dbReference>
<dbReference type="Pfam" id="PF13302">
    <property type="entry name" value="Acetyltransf_3"/>
    <property type="match status" value="1"/>
</dbReference>
<dbReference type="InterPro" id="IPR000182">
    <property type="entry name" value="GNAT_dom"/>
</dbReference>
<accession>A0ABR4CEE6</accession>
<feature type="domain" description="N-acetyltransferase" evidence="1">
    <location>
        <begin position="157"/>
        <end position="240"/>
    </location>
</feature>
<reference evidence="2 3" key="1">
    <citation type="journal article" date="2024" name="Commun. Biol.">
        <title>Comparative genomic analysis of thermophilic fungi reveals convergent evolutionary adaptations and gene losses.</title>
        <authorList>
            <person name="Steindorff A.S."/>
            <person name="Aguilar-Pontes M.V."/>
            <person name="Robinson A.J."/>
            <person name="Andreopoulos B."/>
            <person name="LaButti K."/>
            <person name="Kuo A."/>
            <person name="Mondo S."/>
            <person name="Riley R."/>
            <person name="Otillar R."/>
            <person name="Haridas S."/>
            <person name="Lipzen A."/>
            <person name="Grimwood J."/>
            <person name="Schmutz J."/>
            <person name="Clum A."/>
            <person name="Reid I.D."/>
            <person name="Moisan M.C."/>
            <person name="Butler G."/>
            <person name="Nguyen T.T.M."/>
            <person name="Dewar K."/>
            <person name="Conant G."/>
            <person name="Drula E."/>
            <person name="Henrissat B."/>
            <person name="Hansel C."/>
            <person name="Singer S."/>
            <person name="Hutchinson M.I."/>
            <person name="de Vries R.P."/>
            <person name="Natvig D.O."/>
            <person name="Powell A.J."/>
            <person name="Tsang A."/>
            <person name="Grigoriev I.V."/>
        </authorList>
    </citation>
    <scope>NUCLEOTIDE SEQUENCE [LARGE SCALE GENOMIC DNA]</scope>
    <source>
        <strain evidence="2 3">CBS 494.80</strain>
    </source>
</reference>
<name>A0ABR4CEE6_9HELO</name>